<dbReference type="RefSeq" id="WP_381725429.1">
    <property type="nucleotide sequence ID" value="NZ_JBHVBU010000011.1"/>
</dbReference>
<evidence type="ECO:0000313" key="2">
    <source>
        <dbReference type="Proteomes" id="UP001600650"/>
    </source>
</evidence>
<sequence length="43" mass="4818">MTAYAHRREERLRKELGAVGVVLRVHDAVIIALAPGAVRHFTH</sequence>
<dbReference type="EMBL" id="JBHVBU010000011">
    <property type="protein sequence ID" value="MFE7962615.1"/>
    <property type="molecule type" value="Genomic_DNA"/>
</dbReference>
<gene>
    <name evidence="1" type="ORF">ACFU0X_06130</name>
</gene>
<reference evidence="1 2" key="1">
    <citation type="submission" date="2024-09" db="EMBL/GenBank/DDBJ databases">
        <title>The Natural Products Discovery Center: Release of the First 8490 Sequenced Strains for Exploring Actinobacteria Biosynthetic Diversity.</title>
        <authorList>
            <person name="Kalkreuter E."/>
            <person name="Kautsar S.A."/>
            <person name="Yang D."/>
            <person name="Bader C.D."/>
            <person name="Teijaro C.N."/>
            <person name="Fluegel L."/>
            <person name="Davis C.M."/>
            <person name="Simpson J.R."/>
            <person name="Lauterbach L."/>
            <person name="Steele A.D."/>
            <person name="Gui C."/>
            <person name="Meng S."/>
            <person name="Li G."/>
            <person name="Viehrig K."/>
            <person name="Ye F."/>
            <person name="Su P."/>
            <person name="Kiefer A.F."/>
            <person name="Nichols A."/>
            <person name="Cepeda A.J."/>
            <person name="Yan W."/>
            <person name="Fan B."/>
            <person name="Jiang Y."/>
            <person name="Adhikari A."/>
            <person name="Zheng C.-J."/>
            <person name="Schuster L."/>
            <person name="Cowan T.M."/>
            <person name="Smanski M.J."/>
            <person name="Chevrette M.G."/>
            <person name="De Carvalho L.P.S."/>
            <person name="Shen B."/>
        </authorList>
    </citation>
    <scope>NUCLEOTIDE SEQUENCE [LARGE SCALE GENOMIC DNA]</scope>
    <source>
        <strain evidence="1 2">NPDC057399</strain>
    </source>
</reference>
<keyword evidence="2" id="KW-1185">Reference proteome</keyword>
<proteinExistence type="predicted"/>
<dbReference type="Proteomes" id="UP001600650">
    <property type="component" value="Unassembled WGS sequence"/>
</dbReference>
<organism evidence="1 2">
    <name type="scientific">Streptomyces cellulosae</name>
    <dbReference type="NCBI Taxonomy" id="1968"/>
    <lineage>
        <taxon>Bacteria</taxon>
        <taxon>Bacillati</taxon>
        <taxon>Actinomycetota</taxon>
        <taxon>Actinomycetes</taxon>
        <taxon>Kitasatosporales</taxon>
        <taxon>Streptomycetaceae</taxon>
        <taxon>Streptomyces</taxon>
    </lineage>
</organism>
<accession>A0ABW6JE03</accession>
<evidence type="ECO:0000313" key="1">
    <source>
        <dbReference type="EMBL" id="MFE7962615.1"/>
    </source>
</evidence>
<protein>
    <submittedName>
        <fullName evidence="1">Uncharacterized protein</fullName>
    </submittedName>
</protein>
<name>A0ABW6JE03_STRCE</name>
<comment type="caution">
    <text evidence="1">The sequence shown here is derived from an EMBL/GenBank/DDBJ whole genome shotgun (WGS) entry which is preliminary data.</text>
</comment>